<dbReference type="InterPro" id="IPR016024">
    <property type="entry name" value="ARM-type_fold"/>
</dbReference>
<dbReference type="PANTHER" id="PTHR23346:SF19">
    <property type="entry name" value="PROTEASOME ADAPTER AND SCAFFOLD PROTEIN ECM29"/>
    <property type="match status" value="1"/>
</dbReference>
<name>A0ABP0Y1E5_9ROSI</name>
<organism evidence="3 4">
    <name type="scientific">Citrullus colocynthis</name>
    <name type="common">colocynth</name>
    <dbReference type="NCBI Taxonomy" id="252529"/>
    <lineage>
        <taxon>Eukaryota</taxon>
        <taxon>Viridiplantae</taxon>
        <taxon>Streptophyta</taxon>
        <taxon>Embryophyta</taxon>
        <taxon>Tracheophyta</taxon>
        <taxon>Spermatophyta</taxon>
        <taxon>Magnoliopsida</taxon>
        <taxon>eudicotyledons</taxon>
        <taxon>Gunneridae</taxon>
        <taxon>Pentapetalae</taxon>
        <taxon>rosids</taxon>
        <taxon>fabids</taxon>
        <taxon>Cucurbitales</taxon>
        <taxon>Cucurbitaceae</taxon>
        <taxon>Benincaseae</taxon>
        <taxon>Citrullus</taxon>
    </lineage>
</organism>
<dbReference type="SUPFAM" id="SSF48371">
    <property type="entry name" value="ARM repeat"/>
    <property type="match status" value="1"/>
</dbReference>
<dbReference type="PANTHER" id="PTHR23346">
    <property type="entry name" value="TRANSLATIONAL ACTIVATOR GCN1-RELATED"/>
    <property type="match status" value="1"/>
</dbReference>
<evidence type="ECO:0000313" key="4">
    <source>
        <dbReference type="Proteomes" id="UP001642487"/>
    </source>
</evidence>
<feature type="domain" description="Proteasome component Ecm29 N-terminal" evidence="2">
    <location>
        <begin position="15"/>
        <end position="213"/>
    </location>
</feature>
<dbReference type="EMBL" id="OZ021736">
    <property type="protein sequence ID" value="CAK9314252.1"/>
    <property type="molecule type" value="Genomic_DNA"/>
</dbReference>
<reference evidence="3 4" key="1">
    <citation type="submission" date="2024-03" db="EMBL/GenBank/DDBJ databases">
        <authorList>
            <person name="Gkanogiannis A."/>
            <person name="Becerra Lopez-Lavalle L."/>
        </authorList>
    </citation>
    <scope>NUCLEOTIDE SEQUENCE [LARGE SCALE GENOMIC DNA]</scope>
</reference>
<accession>A0ABP0Y1E5</accession>
<dbReference type="Pfam" id="PF13001">
    <property type="entry name" value="ECM29_N"/>
    <property type="match status" value="1"/>
</dbReference>
<evidence type="ECO:0000313" key="3">
    <source>
        <dbReference type="EMBL" id="CAK9314252.1"/>
    </source>
</evidence>
<sequence>MDSNIPLPFVATNFNKSLGERLFHHLFLSKNTTTGKSCLPLLNLSAASTSDFSSHVTLYCSVYHSSVALLANSDQLKLMSPVILNGILKSLDGYSKSASDSTTRDTKTFAFQAIGLLAQRMPQLFRDKIDMAIRLFDALKLEASSLRFVVQEATNLLAAAYKEAPTTVLNELETLLLKNSQEEEGEVRFCAVRWATKLFHLQHCPSRFICMLAAADSKLDIRLPDTLRLEELAITND</sequence>
<dbReference type="InterPro" id="IPR024372">
    <property type="entry name" value="Ecm29_N"/>
</dbReference>
<keyword evidence="4" id="KW-1185">Reference proteome</keyword>
<evidence type="ECO:0000259" key="2">
    <source>
        <dbReference type="Pfam" id="PF13001"/>
    </source>
</evidence>
<gene>
    <name evidence="3" type="ORF">CITCOLO1_LOCUS5998</name>
</gene>
<evidence type="ECO:0000256" key="1">
    <source>
        <dbReference type="ARBA" id="ARBA00022737"/>
    </source>
</evidence>
<keyword evidence="1" id="KW-0677">Repeat</keyword>
<dbReference type="Proteomes" id="UP001642487">
    <property type="component" value="Chromosome 2"/>
</dbReference>
<protein>
    <recommendedName>
        <fullName evidence="2">Proteasome component Ecm29 N-terminal domain-containing protein</fullName>
    </recommendedName>
</protein>
<proteinExistence type="predicted"/>